<keyword evidence="7 8" id="KW-0472">Membrane</keyword>
<dbReference type="CDD" id="cd06442">
    <property type="entry name" value="DPM1_like"/>
    <property type="match status" value="1"/>
</dbReference>
<dbReference type="AlphaFoldDB" id="A0A4R9FP96"/>
<dbReference type="Gene3D" id="3.90.550.10">
    <property type="entry name" value="Spore Coat Polysaccharide Biosynthesis Protein SpsA, Chain A"/>
    <property type="match status" value="1"/>
</dbReference>
<dbReference type="EMBL" id="RQEP01000018">
    <property type="protein sequence ID" value="TGK00572.1"/>
    <property type="molecule type" value="Genomic_DNA"/>
</dbReference>
<keyword evidence="12" id="KW-1185">Reference proteome</keyword>
<evidence type="ECO:0000256" key="2">
    <source>
        <dbReference type="ARBA" id="ARBA00006739"/>
    </source>
</evidence>
<keyword evidence="3" id="KW-0328">Glycosyltransferase</keyword>
<dbReference type="Pfam" id="PF04138">
    <property type="entry name" value="GtrA_DPMS_TM"/>
    <property type="match status" value="1"/>
</dbReference>
<dbReference type="RefSeq" id="WP_135588123.1">
    <property type="nucleotide sequence ID" value="NZ_RQEP01000018.1"/>
</dbReference>
<reference evidence="11" key="1">
    <citation type="journal article" date="2019" name="PLoS Negl. Trop. Dis.">
        <title>Revisiting the worldwide diversity of Leptospira species in the environment.</title>
        <authorList>
            <person name="Vincent A.T."/>
            <person name="Schiettekatte O."/>
            <person name="Bourhy P."/>
            <person name="Veyrier F.J."/>
            <person name="Picardeau M."/>
        </authorList>
    </citation>
    <scope>NUCLEOTIDE SEQUENCE [LARGE SCALE GENOMIC DNA]</scope>
    <source>
        <strain evidence="11">SSS9</strain>
    </source>
</reference>
<dbReference type="GO" id="GO:0006506">
    <property type="term" value="P:GPI anchor biosynthetic process"/>
    <property type="evidence" value="ECO:0007669"/>
    <property type="project" value="TreeGrafter"/>
</dbReference>
<dbReference type="InterPro" id="IPR007267">
    <property type="entry name" value="GtrA_DPMS_TM"/>
</dbReference>
<dbReference type="GO" id="GO:0016020">
    <property type="term" value="C:membrane"/>
    <property type="evidence" value="ECO:0007669"/>
    <property type="project" value="UniProtKB-SubCell"/>
</dbReference>
<evidence type="ECO:0000256" key="8">
    <source>
        <dbReference type="SAM" id="Phobius"/>
    </source>
</evidence>
<dbReference type="InterPro" id="IPR001173">
    <property type="entry name" value="Glyco_trans_2-like"/>
</dbReference>
<feature type="transmembrane region" description="Helical" evidence="8">
    <location>
        <begin position="350"/>
        <end position="372"/>
    </location>
</feature>
<evidence type="ECO:0000256" key="3">
    <source>
        <dbReference type="ARBA" id="ARBA00022676"/>
    </source>
</evidence>
<evidence type="ECO:0000313" key="12">
    <source>
        <dbReference type="Proteomes" id="UP000297453"/>
    </source>
</evidence>
<feature type="transmembrane region" description="Helical" evidence="8">
    <location>
        <begin position="312"/>
        <end position="338"/>
    </location>
</feature>
<feature type="domain" description="Glycosyltransferase 2-like" evidence="9">
    <location>
        <begin position="6"/>
        <end position="171"/>
    </location>
</feature>
<feature type="transmembrane region" description="Helical" evidence="8">
    <location>
        <begin position="239"/>
        <end position="260"/>
    </location>
</feature>
<dbReference type="GO" id="GO:0004582">
    <property type="term" value="F:dolichyl-phosphate beta-D-mannosyltransferase activity"/>
    <property type="evidence" value="ECO:0007669"/>
    <property type="project" value="InterPro"/>
</dbReference>
<evidence type="ECO:0000256" key="1">
    <source>
        <dbReference type="ARBA" id="ARBA00004141"/>
    </source>
</evidence>
<dbReference type="PANTHER" id="PTHR43398:SF1">
    <property type="entry name" value="DOLICHOL-PHOSPHATE MANNOSYLTRANSFERASE SUBUNIT 1"/>
    <property type="match status" value="1"/>
</dbReference>
<gene>
    <name evidence="11" type="ORF">EHO59_11485</name>
</gene>
<evidence type="ECO:0000313" key="11">
    <source>
        <dbReference type="EMBL" id="TGK00572.1"/>
    </source>
</evidence>
<proteinExistence type="inferred from homology"/>
<feature type="transmembrane region" description="Helical" evidence="8">
    <location>
        <begin position="280"/>
        <end position="300"/>
    </location>
</feature>
<keyword evidence="6 8" id="KW-1133">Transmembrane helix</keyword>
<keyword evidence="4 11" id="KW-0808">Transferase</keyword>
<dbReference type="Pfam" id="PF00535">
    <property type="entry name" value="Glycos_transf_2"/>
    <property type="match status" value="1"/>
</dbReference>
<dbReference type="InterPro" id="IPR029044">
    <property type="entry name" value="Nucleotide-diphossugar_trans"/>
</dbReference>
<dbReference type="InterPro" id="IPR039528">
    <property type="entry name" value="DPM1-like"/>
</dbReference>
<evidence type="ECO:0000259" key="9">
    <source>
        <dbReference type="Pfam" id="PF00535"/>
    </source>
</evidence>
<comment type="subcellular location">
    <subcellularLocation>
        <location evidence="1">Membrane</location>
        <topology evidence="1">Multi-pass membrane protein</topology>
    </subcellularLocation>
</comment>
<dbReference type="SUPFAM" id="SSF53448">
    <property type="entry name" value="Nucleotide-diphospho-sugar transferases"/>
    <property type="match status" value="1"/>
</dbReference>
<dbReference type="PANTHER" id="PTHR43398">
    <property type="entry name" value="DOLICHOL-PHOSPHATE MANNOSYLTRANSFERASE SUBUNIT 1"/>
    <property type="match status" value="1"/>
</dbReference>
<accession>A0A4R9FP96</accession>
<evidence type="ECO:0000256" key="4">
    <source>
        <dbReference type="ARBA" id="ARBA00022679"/>
    </source>
</evidence>
<dbReference type="GO" id="GO:0035269">
    <property type="term" value="P:protein O-linked glycosylation via mannose"/>
    <property type="evidence" value="ECO:0007669"/>
    <property type="project" value="TreeGrafter"/>
</dbReference>
<evidence type="ECO:0000256" key="6">
    <source>
        <dbReference type="ARBA" id="ARBA00022989"/>
    </source>
</evidence>
<evidence type="ECO:0000256" key="7">
    <source>
        <dbReference type="ARBA" id="ARBA00023136"/>
    </source>
</evidence>
<comment type="caution">
    <text evidence="11">The sequence shown here is derived from an EMBL/GenBank/DDBJ whole genome shotgun (WGS) entry which is preliminary data.</text>
</comment>
<keyword evidence="5 8" id="KW-0812">Transmembrane</keyword>
<comment type="similarity">
    <text evidence="2">Belongs to the glycosyltransferase 2 family.</text>
</comment>
<organism evidence="11 12">
    <name type="scientific">Leptospira semungkisensis</name>
    <dbReference type="NCBI Taxonomy" id="2484985"/>
    <lineage>
        <taxon>Bacteria</taxon>
        <taxon>Pseudomonadati</taxon>
        <taxon>Spirochaetota</taxon>
        <taxon>Spirochaetia</taxon>
        <taxon>Leptospirales</taxon>
        <taxon>Leptospiraceae</taxon>
        <taxon>Leptospira</taxon>
    </lineage>
</organism>
<dbReference type="GO" id="GO:0000271">
    <property type="term" value="P:polysaccharide biosynthetic process"/>
    <property type="evidence" value="ECO:0007669"/>
    <property type="project" value="InterPro"/>
</dbReference>
<dbReference type="Proteomes" id="UP000297453">
    <property type="component" value="Unassembled WGS sequence"/>
</dbReference>
<sequence>MTPSVSVILPTYNESENLPIAADRISRSLSGFNHEIIVVDDDSPDHTWEIAENLQEKIPQLRVIRRLTGKGLSSAVLTGMGAAEGEVFVVMDSDLQHDEKILPEMIRSFYERDVDLCLGTRYAKGGSTGKWSWIRIGISRFANFLAKRLLGIPVSDPMSGYFGIKRSVYSETVNEINPRGFKILLEFLGRSKEDLKIEEIPYTFQTRVHGKTKLNNSVIKNFFLAVLDIRFGKWISPTFLLYSIVGATGVVVNLLGFLLGEALDFPELTTGFAILDPVSISVLFGIELSIVSNFLLNNYFTFYERRYSEWKLPLGFLLFQSVSIFGILVQVLSFHFIYQSLLSEMTGINAFTLKFTSDILSIVIAMFSNYFLNSNVTWSRRQEGNF</sequence>
<protein>
    <submittedName>
        <fullName evidence="11">Glycosyltransferase family 2 protein</fullName>
    </submittedName>
</protein>
<evidence type="ECO:0000256" key="5">
    <source>
        <dbReference type="ARBA" id="ARBA00022692"/>
    </source>
</evidence>
<feature type="domain" description="GtrA/DPMS transmembrane" evidence="10">
    <location>
        <begin position="242"/>
        <end position="378"/>
    </location>
</feature>
<evidence type="ECO:0000259" key="10">
    <source>
        <dbReference type="Pfam" id="PF04138"/>
    </source>
</evidence>
<dbReference type="OrthoDB" id="9810303at2"/>
<name>A0A4R9FP96_9LEPT</name>
<dbReference type="GO" id="GO:0006488">
    <property type="term" value="P:dolichol-linked oligosaccharide biosynthetic process"/>
    <property type="evidence" value="ECO:0007669"/>
    <property type="project" value="TreeGrafter"/>
</dbReference>